<keyword evidence="13" id="KW-1185">Reference proteome</keyword>
<evidence type="ECO:0000256" key="4">
    <source>
        <dbReference type="ARBA" id="ARBA00022741"/>
    </source>
</evidence>
<keyword evidence="7 9" id="KW-0472">Membrane</keyword>
<accession>A0A0B1ZUM9</accession>
<organism evidence="12 13">
    <name type="scientific">Novosphingobium malaysiense</name>
    <dbReference type="NCBI Taxonomy" id="1348853"/>
    <lineage>
        <taxon>Bacteria</taxon>
        <taxon>Pseudomonadati</taxon>
        <taxon>Pseudomonadota</taxon>
        <taxon>Alphaproteobacteria</taxon>
        <taxon>Sphingomonadales</taxon>
        <taxon>Sphingomonadaceae</taxon>
        <taxon>Novosphingobium</taxon>
    </lineage>
</organism>
<feature type="coiled-coil region" evidence="8">
    <location>
        <begin position="193"/>
        <end position="256"/>
    </location>
</feature>
<name>A0A0B1ZUM9_9SPHN</name>
<feature type="transmembrane region" description="Helical" evidence="9">
    <location>
        <begin position="424"/>
        <end position="444"/>
    </location>
</feature>
<dbReference type="EMBL" id="JTDI01000001">
    <property type="protein sequence ID" value="KHK92878.1"/>
    <property type="molecule type" value="Genomic_DNA"/>
</dbReference>
<comment type="subcellular location">
    <subcellularLocation>
        <location evidence="1">Cell membrane</location>
        <topology evidence="1">Multi-pass membrane protein</topology>
    </subcellularLocation>
</comment>
<dbReference type="PANTHER" id="PTHR32309">
    <property type="entry name" value="TYROSINE-PROTEIN KINASE"/>
    <property type="match status" value="1"/>
</dbReference>
<keyword evidence="3 9" id="KW-0812">Transmembrane</keyword>
<feature type="domain" description="Tyrosine-protein kinase G-rich" evidence="11">
    <location>
        <begin position="372"/>
        <end position="443"/>
    </location>
</feature>
<dbReference type="Gene3D" id="3.40.50.300">
    <property type="entry name" value="P-loop containing nucleotide triphosphate hydrolases"/>
    <property type="match status" value="1"/>
</dbReference>
<proteinExistence type="predicted"/>
<dbReference type="STRING" id="1348853.LK12_00210"/>
<feature type="transmembrane region" description="Helical" evidence="9">
    <location>
        <begin position="43"/>
        <end position="65"/>
    </location>
</feature>
<evidence type="ECO:0000256" key="1">
    <source>
        <dbReference type="ARBA" id="ARBA00004651"/>
    </source>
</evidence>
<dbReference type="Pfam" id="PF13807">
    <property type="entry name" value="GNVR"/>
    <property type="match status" value="1"/>
</dbReference>
<evidence type="ECO:0000256" key="6">
    <source>
        <dbReference type="ARBA" id="ARBA00022989"/>
    </source>
</evidence>
<evidence type="ECO:0000256" key="8">
    <source>
        <dbReference type="SAM" id="Coils"/>
    </source>
</evidence>
<evidence type="ECO:0000256" key="5">
    <source>
        <dbReference type="ARBA" id="ARBA00022840"/>
    </source>
</evidence>
<dbReference type="GO" id="GO:0004713">
    <property type="term" value="F:protein tyrosine kinase activity"/>
    <property type="evidence" value="ECO:0007669"/>
    <property type="project" value="TreeGrafter"/>
</dbReference>
<dbReference type="SUPFAM" id="SSF52540">
    <property type="entry name" value="P-loop containing nucleoside triphosphate hydrolases"/>
    <property type="match status" value="1"/>
</dbReference>
<dbReference type="OrthoDB" id="230260at2"/>
<evidence type="ECO:0000259" key="11">
    <source>
        <dbReference type="Pfam" id="PF13807"/>
    </source>
</evidence>
<keyword evidence="2" id="KW-1003">Cell membrane</keyword>
<evidence type="ECO:0008006" key="14">
    <source>
        <dbReference type="Google" id="ProtNLM"/>
    </source>
</evidence>
<comment type="caution">
    <text evidence="12">The sequence shown here is derived from an EMBL/GenBank/DDBJ whole genome shotgun (WGS) entry which is preliminary data.</text>
</comment>
<protein>
    <recommendedName>
        <fullName evidence="14">Lipopolysaccharide biosynthesis protein</fullName>
    </recommendedName>
</protein>
<evidence type="ECO:0000256" key="3">
    <source>
        <dbReference type="ARBA" id="ARBA00022692"/>
    </source>
</evidence>
<gene>
    <name evidence="12" type="ORF">LK12_00210</name>
</gene>
<dbReference type="AlphaFoldDB" id="A0A0B1ZUM9"/>
<dbReference type="Pfam" id="PF02706">
    <property type="entry name" value="Wzz"/>
    <property type="match status" value="1"/>
</dbReference>
<keyword evidence="6 9" id="KW-1133">Transmembrane helix</keyword>
<dbReference type="PANTHER" id="PTHR32309:SF13">
    <property type="entry name" value="FERRIC ENTEROBACTIN TRANSPORT PROTEIN FEPE"/>
    <property type="match status" value="1"/>
</dbReference>
<evidence type="ECO:0000256" key="7">
    <source>
        <dbReference type="ARBA" id="ARBA00023136"/>
    </source>
</evidence>
<dbReference type="GO" id="GO:0005886">
    <property type="term" value="C:plasma membrane"/>
    <property type="evidence" value="ECO:0007669"/>
    <property type="project" value="UniProtKB-SubCell"/>
</dbReference>
<dbReference type="InterPro" id="IPR005702">
    <property type="entry name" value="Wzc-like_C"/>
</dbReference>
<reference evidence="12 13" key="1">
    <citation type="submission" date="2014-10" db="EMBL/GenBank/DDBJ databases">
        <title>Genome sequence of Novosphingobium malaysiense MUSC 273(T).</title>
        <authorList>
            <person name="Lee L.-H."/>
        </authorList>
    </citation>
    <scope>NUCLEOTIDE SEQUENCE [LARGE SCALE GENOMIC DNA]</scope>
    <source>
        <strain evidence="12 13">MUSC 273</strain>
    </source>
</reference>
<evidence type="ECO:0000256" key="2">
    <source>
        <dbReference type="ARBA" id="ARBA00022475"/>
    </source>
</evidence>
<keyword evidence="8" id="KW-0175">Coiled coil</keyword>
<evidence type="ECO:0000313" key="13">
    <source>
        <dbReference type="Proteomes" id="UP000031057"/>
    </source>
</evidence>
<dbReference type="InterPro" id="IPR050445">
    <property type="entry name" value="Bact_polysacc_biosynth/exp"/>
</dbReference>
<evidence type="ECO:0000259" key="10">
    <source>
        <dbReference type="Pfam" id="PF02706"/>
    </source>
</evidence>
<keyword evidence="4" id="KW-0547">Nucleotide-binding</keyword>
<dbReference type="RefSeq" id="WP_039277990.1">
    <property type="nucleotide sequence ID" value="NZ_JTDI01000001.1"/>
</dbReference>
<dbReference type="CDD" id="cd05387">
    <property type="entry name" value="BY-kinase"/>
    <property type="match status" value="1"/>
</dbReference>
<keyword evidence="5" id="KW-0067">ATP-binding</keyword>
<dbReference type="Proteomes" id="UP000031057">
    <property type="component" value="Unassembled WGS sequence"/>
</dbReference>
<dbReference type="InterPro" id="IPR032807">
    <property type="entry name" value="GNVR"/>
</dbReference>
<dbReference type="InterPro" id="IPR027417">
    <property type="entry name" value="P-loop_NTPase"/>
</dbReference>
<evidence type="ECO:0000313" key="12">
    <source>
        <dbReference type="EMBL" id="KHK92878.1"/>
    </source>
</evidence>
<evidence type="ECO:0000256" key="9">
    <source>
        <dbReference type="SAM" id="Phobius"/>
    </source>
</evidence>
<dbReference type="InterPro" id="IPR003856">
    <property type="entry name" value="LPS_length_determ_N"/>
</dbReference>
<sequence>MSTNSLVPADARSRDIASLGDPVSNGRDRLDLDGSLVFFRRHAALILATMSAVLALALIGSLVMTKTYRAQARVMLTGNVSAAGQADPTQAGRAAISNQLVDTQVEIITSRDMVERVAKAMGLTDKRTPAEREALIDQLQSRVSAERSGESYAITISYDADTPASAMNIANAFAREYTQWELQLEQNQNSKTRKDVEAKLSRLRDQAQADTQALQNYRIANNLLSTSGTSLTEQEISNYEQQVAVAKAQASEDQARLNTALAQLRSGSDGDDVGEALNSSVVSNLRAQEAQLAGQVANLSSRYGDNHPELIRVRSQLSQVRNQIREEIARVISNLRAKADVSSQRLASLSATLGVARGKLSQNNEAMVGLSELQRNAEASQEIYETYLGSYKQLLAAEGSERPNARVLSWASLPSAPVSPNLKLNFALAIVVGLGLGVLAAYIVEALFQGLTTPEEVENLTGQHFLASIPLLTSIPSRGAGRSKAIATVRDEPYGVFTEAFRALGASIDQRTNGKAQVVAVTSALPDEGKTVISCCLSHVYAVSGMRTILIDCDLRRRGFSRLLGKESRGAGLLEVLNGSAQLNFDHNDNETVFWTLPIAGDDEDGDHLLTGKPFEDLIENLRTQFDRIVLDLPPVLPIAYTRVLAERADAVVVAARWRKTTAFALKAALRRLPSDQVHVAGVALSQVDLRQRAYFGKLDPAFYYKQYQKYYA</sequence>
<feature type="domain" description="Polysaccharide chain length determinant N-terminal" evidence="10">
    <location>
        <begin position="29"/>
        <end position="120"/>
    </location>
</feature>